<dbReference type="PANTHER" id="PTHR46666:SF2">
    <property type="entry name" value="60S RIBOSOMAL L18A-LIKE PROTEIN"/>
    <property type="match status" value="1"/>
</dbReference>
<evidence type="ECO:0000313" key="2">
    <source>
        <dbReference type="EMBL" id="KAF3326894.1"/>
    </source>
</evidence>
<dbReference type="AlphaFoldDB" id="A0A833VKI7"/>
<keyword evidence="1" id="KW-0812">Transmembrane</keyword>
<comment type="caution">
    <text evidence="2">The sequence shown here is derived from an EMBL/GenBank/DDBJ whole genome shotgun (WGS) entry which is preliminary data.</text>
</comment>
<dbReference type="PANTHER" id="PTHR46666">
    <property type="entry name" value="60S RIBOSOMAL L18A-LIKE PROTEIN"/>
    <property type="match status" value="1"/>
</dbReference>
<dbReference type="GO" id="GO:0005840">
    <property type="term" value="C:ribosome"/>
    <property type="evidence" value="ECO:0007669"/>
    <property type="project" value="UniProtKB-KW"/>
</dbReference>
<sequence>MVHGNICNCKDCGDYALIKDVEDPRLTKFDRPLPFFGCGIGWGVFLLGFLCPIIWYAAAAMHICKYYNRDPRERSGLTACSVMAVLCTVAVLIVLAVVFIK</sequence>
<accession>A0A833VKI7</accession>
<dbReference type="Proteomes" id="UP000623129">
    <property type="component" value="Unassembled WGS sequence"/>
</dbReference>
<proteinExistence type="predicted"/>
<keyword evidence="3" id="KW-1185">Reference proteome</keyword>
<dbReference type="EMBL" id="SWLB01000018">
    <property type="protein sequence ID" value="KAF3326894.1"/>
    <property type="molecule type" value="Genomic_DNA"/>
</dbReference>
<dbReference type="OrthoDB" id="1922941at2759"/>
<protein>
    <submittedName>
        <fullName evidence="2">60S ribosomal protein L18a-like protein</fullName>
    </submittedName>
</protein>
<keyword evidence="1" id="KW-0472">Membrane</keyword>
<name>A0A833VKI7_9POAL</name>
<organism evidence="2 3">
    <name type="scientific">Carex littledalei</name>
    <dbReference type="NCBI Taxonomy" id="544730"/>
    <lineage>
        <taxon>Eukaryota</taxon>
        <taxon>Viridiplantae</taxon>
        <taxon>Streptophyta</taxon>
        <taxon>Embryophyta</taxon>
        <taxon>Tracheophyta</taxon>
        <taxon>Spermatophyta</taxon>
        <taxon>Magnoliopsida</taxon>
        <taxon>Liliopsida</taxon>
        <taxon>Poales</taxon>
        <taxon>Cyperaceae</taxon>
        <taxon>Cyperoideae</taxon>
        <taxon>Cariceae</taxon>
        <taxon>Carex</taxon>
        <taxon>Carex subgen. Euthyceras</taxon>
    </lineage>
</organism>
<keyword evidence="1" id="KW-1133">Transmembrane helix</keyword>
<feature type="transmembrane region" description="Helical" evidence="1">
    <location>
        <begin position="77"/>
        <end position="100"/>
    </location>
</feature>
<keyword evidence="2" id="KW-0687">Ribonucleoprotein</keyword>
<gene>
    <name evidence="2" type="ORF">FCM35_KLT08524</name>
</gene>
<evidence type="ECO:0000256" key="1">
    <source>
        <dbReference type="SAM" id="Phobius"/>
    </source>
</evidence>
<keyword evidence="2" id="KW-0689">Ribosomal protein</keyword>
<feature type="transmembrane region" description="Helical" evidence="1">
    <location>
        <begin position="33"/>
        <end position="56"/>
    </location>
</feature>
<reference evidence="2" key="1">
    <citation type="submission" date="2020-01" db="EMBL/GenBank/DDBJ databases">
        <title>Genome sequence of Kobresia littledalei, the first chromosome-level genome in the family Cyperaceae.</title>
        <authorList>
            <person name="Qu G."/>
        </authorList>
    </citation>
    <scope>NUCLEOTIDE SEQUENCE</scope>
    <source>
        <strain evidence="2">C.B.Clarke</strain>
        <tissue evidence="2">Leaf</tissue>
    </source>
</reference>
<evidence type="ECO:0000313" key="3">
    <source>
        <dbReference type="Proteomes" id="UP000623129"/>
    </source>
</evidence>